<accession>A0A9J7LKI4</accession>
<feature type="region of interest" description="Disordered" evidence="32">
    <location>
        <begin position="2259"/>
        <end position="2310"/>
    </location>
</feature>
<feature type="region of interest" description="Disordered" evidence="32">
    <location>
        <begin position="2516"/>
        <end position="2586"/>
    </location>
</feature>
<evidence type="ECO:0000256" key="1">
    <source>
        <dbReference type="ARBA" id="ARBA00004177"/>
    </source>
</evidence>
<evidence type="ECO:0000256" key="29">
    <source>
        <dbReference type="ARBA" id="ARBA00079718"/>
    </source>
</evidence>
<dbReference type="Gene3D" id="3.10.110.10">
    <property type="entry name" value="Ubiquitin Conjugating Enzyme"/>
    <property type="match status" value="1"/>
</dbReference>
<evidence type="ECO:0000256" key="3">
    <source>
        <dbReference type="ARBA" id="ARBA00004214"/>
    </source>
</evidence>
<evidence type="ECO:0000256" key="21">
    <source>
        <dbReference type="ARBA" id="ARBA00023136"/>
    </source>
</evidence>
<dbReference type="GO" id="GO:0016567">
    <property type="term" value="P:protein ubiquitination"/>
    <property type="evidence" value="ECO:0007669"/>
    <property type="project" value="UniProtKB-ARBA"/>
</dbReference>
<evidence type="ECO:0000256" key="4">
    <source>
        <dbReference type="ARBA" id="ARBA00004300"/>
    </source>
</evidence>
<feature type="region of interest" description="Disordered" evidence="32">
    <location>
        <begin position="548"/>
        <end position="580"/>
    </location>
</feature>
<dbReference type="InterPro" id="IPR000608">
    <property type="entry name" value="UBC"/>
</dbReference>
<dbReference type="InterPro" id="IPR022103">
    <property type="entry name" value="BIRC6"/>
</dbReference>
<feature type="region of interest" description="Disordered" evidence="32">
    <location>
        <begin position="1012"/>
        <end position="1040"/>
    </location>
</feature>
<feature type="compositionally biased region" description="Basic and acidic residues" evidence="32">
    <location>
        <begin position="3748"/>
        <end position="3770"/>
    </location>
</feature>
<feature type="compositionally biased region" description="Polar residues" evidence="32">
    <location>
        <begin position="466"/>
        <end position="475"/>
    </location>
</feature>
<evidence type="ECO:0000256" key="32">
    <source>
        <dbReference type="SAM" id="MobiDB-lite"/>
    </source>
</evidence>
<feature type="region of interest" description="Disordered" evidence="32">
    <location>
        <begin position="780"/>
        <end position="814"/>
    </location>
</feature>
<feature type="region of interest" description="Disordered" evidence="32">
    <location>
        <begin position="4340"/>
        <end position="4360"/>
    </location>
</feature>
<evidence type="ECO:0000256" key="24">
    <source>
        <dbReference type="ARBA" id="ARBA00035845"/>
    </source>
</evidence>
<evidence type="ECO:0000256" key="22">
    <source>
        <dbReference type="ARBA" id="ARBA00023212"/>
    </source>
</evidence>
<feature type="region of interest" description="Disordered" evidence="32">
    <location>
        <begin position="4474"/>
        <end position="4512"/>
    </location>
</feature>
<feature type="region of interest" description="Disordered" evidence="32">
    <location>
        <begin position="4113"/>
        <end position="4151"/>
    </location>
</feature>
<keyword evidence="34" id="KW-1185">Reference proteome</keyword>
<dbReference type="EC" id="2.3.2.24" evidence="25"/>
<feature type="region of interest" description="Disordered" evidence="32">
    <location>
        <begin position="649"/>
        <end position="669"/>
    </location>
</feature>
<evidence type="ECO:0000256" key="20">
    <source>
        <dbReference type="ARBA" id="ARBA00023034"/>
    </source>
</evidence>
<dbReference type="SUPFAM" id="SSF57924">
    <property type="entry name" value="Inhibitor of apoptosis (IAP) repeat"/>
    <property type="match status" value="1"/>
</dbReference>
<feature type="coiled-coil region" evidence="31">
    <location>
        <begin position="1668"/>
        <end position="1719"/>
    </location>
</feature>
<dbReference type="GO" id="GO:0046872">
    <property type="term" value="F:metal ion binding"/>
    <property type="evidence" value="ECO:0007669"/>
    <property type="project" value="UniProtKB-KW"/>
</dbReference>
<keyword evidence="17" id="KW-0833">Ubl conjugation pathway</keyword>
<dbReference type="GO" id="GO:0005813">
    <property type="term" value="C:centrosome"/>
    <property type="evidence" value="ECO:0007669"/>
    <property type="project" value="UniProtKB-SubCell"/>
</dbReference>
<dbReference type="Proteomes" id="UP000001554">
    <property type="component" value="Chromosome 1"/>
</dbReference>
<keyword evidence="16" id="KW-0498">Mitosis</keyword>
<reference evidence="35" key="2">
    <citation type="submission" date="2025-08" db="UniProtKB">
        <authorList>
            <consortium name="RefSeq"/>
        </authorList>
    </citation>
    <scope>IDENTIFICATION</scope>
    <source>
        <strain evidence="35">S238N-H82</strain>
        <tissue evidence="35">Testes</tissue>
    </source>
</reference>
<keyword evidence="7" id="KW-0597">Phosphoprotein</keyword>
<dbReference type="SMART" id="SM00238">
    <property type="entry name" value="BIR"/>
    <property type="match status" value="1"/>
</dbReference>
<dbReference type="Pfam" id="PF00653">
    <property type="entry name" value="BIR"/>
    <property type="match status" value="1"/>
</dbReference>
<gene>
    <name evidence="35" type="primary">LOC118421179</name>
</gene>
<evidence type="ECO:0000313" key="35">
    <source>
        <dbReference type="RefSeq" id="XP_035684237.1"/>
    </source>
</evidence>
<dbReference type="PANTHER" id="PTHR46116:SF39">
    <property type="entry name" value="BACULOVIRAL IAP REPEAT-CONTAINING PROTEIN 6"/>
    <property type="match status" value="1"/>
</dbReference>
<evidence type="ECO:0000256" key="27">
    <source>
        <dbReference type="ARBA" id="ARBA00069601"/>
    </source>
</evidence>
<dbReference type="CDD" id="cd23810">
    <property type="entry name" value="UBCc_BIRC6"/>
    <property type="match status" value="1"/>
</dbReference>
<keyword evidence="10" id="KW-0808">Transferase</keyword>
<feature type="compositionally biased region" description="Basic and acidic residues" evidence="32">
    <location>
        <begin position="789"/>
        <end position="814"/>
    </location>
</feature>
<dbReference type="SUPFAM" id="SSF69322">
    <property type="entry name" value="Tricorn protease domain 2"/>
    <property type="match status" value="1"/>
</dbReference>
<comment type="catalytic activity">
    <reaction evidence="24">
        <text>S-ubiquitinyl-[E1 ubiquitin-activating enzyme]-L-cysteine + [acceptor protein]-L-lysine = [E1 ubiquitin-activating enzyme]-L-cysteine + N(6)-monoubiquitinyl-[acceptor protein]-L-lysine.</text>
        <dbReference type="EC" id="2.3.2.24"/>
    </reaction>
</comment>
<keyword evidence="19" id="KW-0832">Ubl conjugation</keyword>
<dbReference type="FunFam" id="3.10.110.10:FF:000014">
    <property type="entry name" value="Baculoviral IAP repeat-containing protein 6"/>
    <property type="match status" value="1"/>
</dbReference>
<evidence type="ECO:0000256" key="9">
    <source>
        <dbReference type="ARBA" id="ARBA00022618"/>
    </source>
</evidence>
<dbReference type="GO" id="GO:0005768">
    <property type="term" value="C:endosome"/>
    <property type="evidence" value="ECO:0007669"/>
    <property type="project" value="UniProtKB-SubCell"/>
</dbReference>
<feature type="compositionally biased region" description="Polar residues" evidence="32">
    <location>
        <begin position="558"/>
        <end position="569"/>
    </location>
</feature>
<evidence type="ECO:0000256" key="15">
    <source>
        <dbReference type="ARBA" id="ARBA00022753"/>
    </source>
</evidence>
<protein>
    <recommendedName>
        <fullName evidence="27">Dual E2 ubiquitin-conjugating enzyme/E3 ubiquitin-protein ligase BIRC6</fullName>
        <ecNumber evidence="25">2.3.2.24</ecNumber>
    </recommendedName>
    <alternativeName>
        <fullName evidence="30">BIR repeat-containing ubiquitin-conjugating enzyme</fullName>
    </alternativeName>
    <alternativeName>
        <fullName evidence="29">Baculoviral IAP repeat-containing protein 6</fullName>
    </alternativeName>
    <alternativeName>
        <fullName evidence="28">Ubiquitin-conjugating BIR domain enzyme apollon</fullName>
    </alternativeName>
</protein>
<dbReference type="KEGG" id="bfo:118421179"/>
<keyword evidence="31" id="KW-0175">Coiled coil</keyword>
<evidence type="ECO:0000256" key="6">
    <source>
        <dbReference type="ARBA" id="ARBA00022490"/>
    </source>
</evidence>
<dbReference type="GO" id="GO:0005802">
    <property type="term" value="C:trans-Golgi network"/>
    <property type="evidence" value="ECO:0000318"/>
    <property type="project" value="GO_Central"/>
</dbReference>
<evidence type="ECO:0000256" key="31">
    <source>
        <dbReference type="SAM" id="Coils"/>
    </source>
</evidence>
<evidence type="ECO:0000256" key="8">
    <source>
        <dbReference type="ARBA" id="ARBA00022574"/>
    </source>
</evidence>
<evidence type="ECO:0000256" key="2">
    <source>
        <dbReference type="ARBA" id="ARBA00004198"/>
    </source>
</evidence>
<evidence type="ECO:0000256" key="26">
    <source>
        <dbReference type="ARBA" id="ARBA00060909"/>
    </source>
</evidence>
<dbReference type="PROSITE" id="PS50127">
    <property type="entry name" value="UBC_2"/>
    <property type="match status" value="1"/>
</dbReference>
<dbReference type="CDD" id="cd00022">
    <property type="entry name" value="BIR"/>
    <property type="match status" value="1"/>
</dbReference>
<feature type="region of interest" description="Disordered" evidence="32">
    <location>
        <begin position="4068"/>
        <end position="4097"/>
    </location>
</feature>
<dbReference type="GO" id="GO:0043066">
    <property type="term" value="P:negative regulation of apoptotic process"/>
    <property type="evidence" value="ECO:0000318"/>
    <property type="project" value="GO_Central"/>
</dbReference>
<dbReference type="SUPFAM" id="SSF54495">
    <property type="entry name" value="UBC-like"/>
    <property type="match status" value="1"/>
</dbReference>
<evidence type="ECO:0000256" key="28">
    <source>
        <dbReference type="ARBA" id="ARBA00075349"/>
    </source>
</evidence>
<feature type="region of interest" description="Disordered" evidence="32">
    <location>
        <begin position="421"/>
        <end position="506"/>
    </location>
</feature>
<dbReference type="Gene3D" id="1.10.1170.10">
    <property type="entry name" value="Inhibitor Of Apoptosis Protein (2mihbC-IAP-1), Chain A"/>
    <property type="match status" value="1"/>
</dbReference>
<dbReference type="GO" id="GO:0042127">
    <property type="term" value="P:regulation of cell population proliferation"/>
    <property type="evidence" value="ECO:0007669"/>
    <property type="project" value="UniProtKB-ARBA"/>
</dbReference>
<dbReference type="GO" id="GO:0006915">
    <property type="term" value="P:apoptotic process"/>
    <property type="evidence" value="ECO:0007669"/>
    <property type="project" value="UniProtKB-KW"/>
</dbReference>
<keyword evidence="6" id="KW-0963">Cytoplasm</keyword>
<dbReference type="RefSeq" id="XP_035684237.1">
    <property type="nucleotide sequence ID" value="XM_035828344.1"/>
</dbReference>
<feature type="compositionally biased region" description="Low complexity" evidence="32">
    <location>
        <begin position="657"/>
        <end position="669"/>
    </location>
</feature>
<feature type="region of interest" description="Disordered" evidence="32">
    <location>
        <begin position="716"/>
        <end position="737"/>
    </location>
</feature>
<evidence type="ECO:0000256" key="5">
    <source>
        <dbReference type="ARBA" id="ARBA00004647"/>
    </source>
</evidence>
<keyword evidence="8" id="KW-0853">WD repeat</keyword>
<feature type="region of interest" description="Disordered" evidence="32">
    <location>
        <begin position="5040"/>
        <end position="5168"/>
    </location>
</feature>
<dbReference type="GO" id="GO:0051301">
    <property type="term" value="P:cell division"/>
    <property type="evidence" value="ECO:0007669"/>
    <property type="project" value="UniProtKB-KW"/>
</dbReference>
<evidence type="ECO:0000256" key="10">
    <source>
        <dbReference type="ARBA" id="ARBA00022679"/>
    </source>
</evidence>
<feature type="compositionally biased region" description="Basic and acidic residues" evidence="32">
    <location>
        <begin position="4068"/>
        <end position="4080"/>
    </location>
</feature>
<dbReference type="InterPro" id="IPR016135">
    <property type="entry name" value="UBQ-conjugating_enzyme/RWD"/>
</dbReference>
<feature type="region of interest" description="Disordered" evidence="32">
    <location>
        <begin position="822"/>
        <end position="841"/>
    </location>
</feature>
<keyword evidence="18" id="KW-0862">Zinc</keyword>
<dbReference type="GO" id="GO:0030496">
    <property type="term" value="C:midbody"/>
    <property type="evidence" value="ECO:0007669"/>
    <property type="project" value="UniProtKB-SubCell"/>
</dbReference>
<keyword evidence="21" id="KW-0472">Membrane</keyword>
<dbReference type="Pfam" id="PF00179">
    <property type="entry name" value="UQ_con"/>
    <property type="match status" value="1"/>
</dbReference>
<feature type="region of interest" description="Disordered" evidence="32">
    <location>
        <begin position="3092"/>
        <end position="3135"/>
    </location>
</feature>
<feature type="compositionally biased region" description="Basic and acidic residues" evidence="32">
    <location>
        <begin position="4213"/>
        <end position="4225"/>
    </location>
</feature>
<keyword evidence="15" id="KW-0967">Endosome</keyword>
<feature type="compositionally biased region" description="Pro residues" evidence="32">
    <location>
        <begin position="1024"/>
        <end position="1039"/>
    </location>
</feature>
<keyword evidence="20" id="KW-0333">Golgi apparatus</keyword>
<name>A0A9J7LKI4_BRAFL</name>
<evidence type="ECO:0000256" key="18">
    <source>
        <dbReference type="ARBA" id="ARBA00022833"/>
    </source>
</evidence>
<evidence type="ECO:0000313" key="34">
    <source>
        <dbReference type="Proteomes" id="UP000001554"/>
    </source>
</evidence>
<dbReference type="OrthoDB" id="2196114at2759"/>
<keyword evidence="9" id="KW-0132">Cell division</keyword>
<keyword evidence="22" id="KW-0206">Cytoskeleton</keyword>
<keyword evidence="13" id="KW-0479">Metal-binding</keyword>
<dbReference type="PROSITE" id="PS50143">
    <property type="entry name" value="BIR_REPEAT_2"/>
    <property type="match status" value="1"/>
</dbReference>
<comment type="similarity">
    <text evidence="26">Belongs to the BIRC6 family.</text>
</comment>
<evidence type="ECO:0000256" key="23">
    <source>
        <dbReference type="ARBA" id="ARBA00023306"/>
    </source>
</evidence>
<feature type="region of interest" description="Disordered" evidence="32">
    <location>
        <begin position="1084"/>
        <end position="1111"/>
    </location>
</feature>
<feature type="region of interest" description="Disordered" evidence="32">
    <location>
        <begin position="3743"/>
        <end position="3774"/>
    </location>
</feature>
<dbReference type="GO" id="GO:0061631">
    <property type="term" value="F:ubiquitin conjugating enzyme activity"/>
    <property type="evidence" value="ECO:0000318"/>
    <property type="project" value="GO_Central"/>
</dbReference>
<feature type="compositionally biased region" description="Low complexity" evidence="32">
    <location>
        <begin position="4349"/>
        <end position="4359"/>
    </location>
</feature>
<dbReference type="OMA" id="TTWDEHV"/>
<evidence type="ECO:0000256" key="16">
    <source>
        <dbReference type="ARBA" id="ARBA00022776"/>
    </source>
</evidence>
<reference evidence="34" key="1">
    <citation type="journal article" date="2020" name="Nat. Ecol. Evol.">
        <title>Deeply conserved synteny resolves early events in vertebrate evolution.</title>
        <authorList>
            <person name="Simakov O."/>
            <person name="Marletaz F."/>
            <person name="Yue J.X."/>
            <person name="O'Connell B."/>
            <person name="Jenkins J."/>
            <person name="Brandt A."/>
            <person name="Calef R."/>
            <person name="Tung C.H."/>
            <person name="Huang T.K."/>
            <person name="Schmutz J."/>
            <person name="Satoh N."/>
            <person name="Yu J.K."/>
            <person name="Putnam N.H."/>
            <person name="Green R.E."/>
            <person name="Rokhsar D.S."/>
        </authorList>
    </citation>
    <scope>NUCLEOTIDE SEQUENCE [LARGE SCALE GENOMIC DNA]</scope>
    <source>
        <strain evidence="34">S238N-H82</strain>
    </source>
</reference>
<feature type="domain" description="UBC core" evidence="33">
    <location>
        <begin position="4802"/>
        <end position="4969"/>
    </location>
</feature>
<proteinExistence type="inferred from homology"/>
<evidence type="ECO:0000256" key="17">
    <source>
        <dbReference type="ARBA" id="ARBA00022786"/>
    </source>
</evidence>
<evidence type="ECO:0000256" key="14">
    <source>
        <dbReference type="ARBA" id="ARBA00022737"/>
    </source>
</evidence>
<evidence type="ECO:0000256" key="12">
    <source>
        <dbReference type="ARBA" id="ARBA00022703"/>
    </source>
</evidence>
<evidence type="ECO:0000259" key="33">
    <source>
        <dbReference type="PROSITE" id="PS50127"/>
    </source>
</evidence>
<feature type="compositionally biased region" description="Polar residues" evidence="32">
    <location>
        <begin position="3092"/>
        <end position="3113"/>
    </location>
</feature>
<sequence length="5168" mass="563671">MAATEWFVTQEGCLTCGEGVSGVSYHPTLNTILVATKTGVEVIDVNSGAVLTKSDLGARPGSRLRCEYLPLAEKVLMSDGFAIGMRKDLNGVLLLDTALQTLVDKTEDTVKVELPLSEATQLLASLESVDMRGVDYVPEVKKELRSAVDKCQQAAPKKKNKKAKVRRKFPSQRCTFPDKTCKERAWACVSLELPHCALKSVYSGLVNERKRTNLGPALPIASAIVERLSSLLAAGSSEGATAGVVDRALMYSEAARRETFKNWPHMNYRWALPDAMAQAGFYHQPTSSRDDRAMCFTCSVCLVCWEPTDEPWSEHERHSPNCPFVKGEHTQNVPMSVTLATSPALSHSDCSEEICAVSNSSCPSLLATATMHGNICVWNVARQLKMALQFTVDPKQTFVTQTLSASQVQRRKILEAWVHKPGEDKGTSSGANSDQQVASKSTSATVPGSSAGRISPSDLQIDEASTEPSMDTNGNGPHPGQENQGAEAPSQGTEGGQVKSSETRHSQSDIMEIDLDTGASFPLVTPSKLVHFHPDDIHVTALCVVQAPDDSPTPESPVPQQLNNLSDPSLDTKEKDSDKRPVSLISGLSLWKSSVVQDLNRKNAALQRRTPHEVASKVDLKVEKVVGLPEEESSCLYLLVHDISGIDEENFRPRKNSGPSSSSGSKGSSLYQSLAQDFFVSQISEFEDPILLDDPIEEGTVVGEVIMETPSPVAMVASPSTPQGDVPDGKTPSIKPGSMVQCIELPIKKEGRFKISAILPLVDGKHIVVVVTATEAQRVRRANSSSKVTTEDVEMKEAEGPEESQKEAHGAEAMDSCDVKAAQHPEGASAKPGEDAASVQEEAKPKEVFGYLLLYELFFTQELVTVVGNPVAVHTLRNLRDVLTFVSVLPQDFLDLHGEDSESNSASEDEDDEGATEHQPRRERKIRGLGQLAATTQDGRVCLFDAGTFQPLAEFKPQEGEKFVHVTHCSGSGQLCAATYTGKLHFLKVSHTRDRPAEVPQQGVVEVDSVPEETTVENSGVIPSQPPAPTTMDTSPPPAKGQADDLLLYQPLTAESLSSLRELVKFRTLVPRFTATVPPCWTEVQQEQQQRRHPQHLHQQQEGDATRHTRSWRLQPDSSSWDEHLFELIVPKPCTIGHVDVKFSLCHNFSVLPKIQVTLLRQRNIAVTNTNGPALDPATRKLLTKTGRLKNKGVSEEVSSLEKLFDDVEVDQPIEFELQQEGEGRAAEEEDDELKPQFLDTHKTDILCGPILMESGLDLTGNSGILSLTSPALLRSKHKAFLLHIKALDPEESAGDAVKPATNNTKGAAIKSILADKALSAADRLAQTAPNQKKVEKVKGCNWIQELSITIRRCKRTTIPRERTQRCLMLETPSFWEQLVCLATGEQKEAEARKWDFPCFEHAQIVALDILAWLASVQMNQKGAKHGHVITCVQSYLPSLVKSSFLEATRSVAHKCTRLIVLCLDYAKQSGDLDQLATFNVALLHALLDCLPLTPHAASAGALHWYFTLFNHVKLMDVDAIGRTCVSLLSELSEQLNSRMLPQHALLRARFGLYGTPFEPVLFDIDQSIASKAGTGSTLDELLAMADNINNPTGKDSDSNLSEVQQLLKGMLEVEPLHFTCSSTSDGTRMEKADSAPSLPTTSGISVVAPMSGTGTTAIAGEGNSSVQSAAEAALASLQNAMASAEQQLSALQQKQQHLIKLQQQKQKLEQKLQESKMEANMGNNINPAPMFSYTTETVFPPTPKSTPLFMTPPLTPPNEPQSGGQKAISGFGTFLSSFPLPEKPPSYAQVLQQQGNKKYHHITLMKNPTLAWQGAEPTPPPPPPEGRPVHAVSTHLYYHLLQPPVPQVLTIERMHSGARRFAVLDFGRQVLLTDMVIPACGDLSSLSVDVWTQGEEVDGRRLVVSTDIGTRSLVLTDLMPPPICRFLKITVIGRYGSGTTRSKIPVGQFYGHTCIFPWEREAAGSSGSEEGQGRVASVEQHLQLLVALQEDIQCRYSLACNRLDSLLNSLDLPQTTWGLASLKRGTPETKEEDVKVQQAYNDCIQLQLQSNLVHHAIARIMRASAGLPTYHIPATSNLSQQLRISSTDKLRVLSESLLDILISLSTSPSLPDTDSAIVDFFQPDVCERLFKHLCVHGSPTLRQKAGGLLLRLCGAQGWWGDFLARGLQELFNSEQNVLFPQDRLFVLLTSLGQKSMSVSTCGGILESLLSLVSRLLAPLQRDGSGQADGVGEELGTLDLPLISWVLLFLSRILDSTASRGNGDEEDSNGCPPRKVAREDEGNNFPSRWDFVGNEMQPPNSQSSSSRTGATKLLRRKLKKTLLHQKQEILDLQAKQKMLMSSLKGGSEPKSSYEKMQLNVFKKQMKAHADKVHFKDIMTLRRTTHPSLYRQEEEGVSDSGRGSPETDLVLCQLGRKQCIPVVRGLVALLLNMDFTCHVDLFLVICKVIARIAGATRPAITLSEMMSERQLEQLLLLCVGSDYNRGSISWGGPWAHHAITCLMKDVLEGERLYPMTCSPGVTLENTPDEDLMGEVEGEESPPSPPSPPSESPPSVEENGEGMDISEAKQDLPSGSTPPTANGDGLLDFVLFKPPCATNTPQADKQESPGDNFDKDGAMLVDFLLVDEDEHLEEEINAELKILFPNYTPSKVKKVKGSFNMAGSPKFARRDTQLTLNTLATSASGESLGQKSISLAMDSRLEVGVWTRADVLLKRMESEAAESFHHVVSTPLVPAGPHQQPLTDDSLAQDMFVTPQSTISSPLVLSTCFNHLFGQLQLQRVQLDLLLQLWLTLNENGEGTSSGFDSSKVPTIPLNEGSISSLLSCLSWFPNMPVRSWCLAWNTLSLMANIRTPAMQASPLDTSDIWLASSIIADSNIIPVVIRFLSGATVQGPPTPSSTNVQYGPTVTQAFQDFLVRLQLHSNMDKFQDLMLRLVYILASDRGAFQLCLGPLDTQVHFLDFILEQNFESVDTTTAMGVIESISSLVYSYIMCSESLNSRSQSDNSVSARSCFGGLFASILRPADARSLGEGNRDVLMCNLLKLVKTLVKIPLPQSRLFQMTHRTPSVGTEATEGESNSSTELIIQTNFSELNRNSTDSSKLATTQSPGLNVSVSASDEEKSESGGTGSPEKNPKFTSCSHVTETQGWEKKQKCLADLVLGHSNTMAYLLSALSGCNSNTMAMIIGSSGLHITMNDSFATSDPLSAGDGIFMILCALNNKATQIELVLQPILQYMSCGFSTQQGSLTMCQLSEPLLWYILRVLDCEKSIRAFNDLGGIQVICTNLVRSNRSAINTNPSLVSTIMRFLDSGKSLKAPPLARPVANTDMDNMEGLHNFAPLGSITCSSPSTQPPDVLIQAAPPHRRARSAAWSYHFIPDEVWCNLTINLPVAILLKEVHIQPHATSLATSPSAVCVEVSRDGSSFLPVSSPVSTSGLTFIKLVLQKTEIATAICLRLRRPRDSSSIGLSQILLFGLTAFGNTATTLVNNPFVPTEDAVSKSSVGWLRLLHHTLTHVQDIEGLIATAAAPTPSLTTTCVALLLSPHAGVYACNIEAVLLKIGLHSTEMGLALIDILLRNNSCFQTEHESPPSLLGRQNGISSDSTVDIVYQLGMTQDPGTEHRVQALLSWLGDTARVALRRHSCMSFRGSMATLSSVEQVLSTPSPAHIHCVAAIVWASYELPVQYNLLDILSQDFLSSIYEWSMVLDLGSPLKKSVDSLICSVCHVNPRYFTMLLEWMGISLNMAASSANSTDDNKDRNASISDDTKEAHQEHFDSPLPSIPVQDFSHLVLDESHLNTLAFACQAPKAVTQLLDSGFPAMLAQGLYEFCTREIQRCLQQDEEPTSPRRDPNTLCITTDLVAPVLNFLASVAMDNVMKDWLGGVQGNIFWPCLLSMLCNTAPPSPAVQYSASSSASSQRTSTNMLGGQHRTAIENATIAFFTAVMSCHKENQQLVSTVMCSVIRNRSEMIQSLPARGHGTHNLVISGFTRRLFLQLMLEDEKITVFIHSPCQLYKGKSNATAGIIQHPMYGAGHKFRTISAKLSSTCSEVLSLVSDTPSLTQKLLETREEKIKVDEEVSKSKKKEGGAQGESSSAESTENGVEGVETVTLAAGQMFAKGLKSKAKRSDTKKATPPRPPTRRGRNPPPTSDKPSSSLSATMNIPVLSLYHKLLPGQPLPSDMTLSQLVVLLQERGMPQGYPSLDFTMKLSAKKVPTVKTDNSKKLKTEKDSEPEGEGSQAPLDLNSFPNAFEEKEPKETPVELIPEEILLGTTHLPSPLQVFAGMGGLALIAEHLPLLYPEITRQVQTPCVGSGSEKLGDSDKEYPMEWVAVDQTGELTYEIPEQVTVTGSDTSKPSAPRPSARAPPAIPPHSLAAFGLFLRLPGYAEVLLKERKRAQFLLRLVLGVMDDGDGGHILSSPIATSLPTLPFSVLKQLFDSAPLTTDDGVLLRRMTLEIGALHLILACLSVLSHHEPRVQVTGLAQPETSTGQNGEKSSEKPNNGKIFPTAQETTAPETGQEKGQLYWAKGTGFGTGSTTSGWDVEQALTRQRMEEEHVTCLLQVLASYINPGGNVPEEDGEEGGQVEMLSVQQTALPTIIPELLSHSCLIPALSSYLRNDSVLDMARHVPLYRAVLELLRALAISRHLVHLLLPLPQPQQLGGEPDGEEPPVSVSRLLEKMKQCVDTYAKTLRNNKEKKGKNTKPEDDSESEGLALLIPDIQHTAILVHKTTSQLLAQLKGSAAGSSEEEKRRAMMATATPDAKYMSIMKDLQFDTYLITSEDDDGKIQFNMGFHFASNVKAAGDVSNPRRARRLAQEAVTLSTSLPLSASSSVFVRCDEDRLDIMKVLITGPSDTPYANGCFEFDVYFPQDYPNSPMLVNLETTGHHSVRFNPNLYNDGKVCLSVLNTWHGRPEEKWNSQTSSFLQVLVSIQSLILVSEPYFNEPGYERSRGTPSGMQSSREYDANIRQATVKWAMLEQLRNPSPCFKDVIQKHFWLKRVEVLGQCEEWISDIETYTSDKRVGRTMAHHAAALRRHTAQLREELMKMKPPTDLEDGAASKDTEPNDEENTEKTNNDDTAEGVDSSTTNSDEQSKDVTDGGQATVSMGRKISLDGEGQSGNSTDGQSSTSTEGQTSSITDEQTSTSTEEQTNSSTDSQTGVVTEAPTAGASLKDQH</sequence>
<dbReference type="InterPro" id="IPR001370">
    <property type="entry name" value="BIR_rpt"/>
</dbReference>
<feature type="compositionally biased region" description="Basic and acidic residues" evidence="32">
    <location>
        <begin position="5040"/>
        <end position="5056"/>
    </location>
</feature>
<feature type="region of interest" description="Disordered" evidence="32">
    <location>
        <begin position="1622"/>
        <end position="1646"/>
    </location>
</feature>
<dbReference type="GO" id="GO:0005634">
    <property type="term" value="C:nucleus"/>
    <property type="evidence" value="ECO:0000318"/>
    <property type="project" value="GO_Central"/>
</dbReference>
<dbReference type="Pfam" id="PF12356">
    <property type="entry name" value="BIRC6"/>
    <property type="match status" value="1"/>
</dbReference>
<dbReference type="SMART" id="SM00212">
    <property type="entry name" value="UBCc"/>
    <property type="match status" value="1"/>
</dbReference>
<dbReference type="PANTHER" id="PTHR46116">
    <property type="entry name" value="(E3-INDEPENDENT) E2 UBIQUITIN-CONJUGATING ENZYME"/>
    <property type="match status" value="1"/>
</dbReference>
<comment type="subcellular location">
    <subcellularLocation>
        <location evidence="4">Cytoplasm</location>
        <location evidence="4">Cytoskeleton</location>
        <location evidence="4">Microtubule organizing center</location>
        <location evidence="4">Centrosome</location>
    </subcellularLocation>
    <subcellularLocation>
        <location evidence="5">Cytoplasm</location>
        <location evidence="5">Cytoskeleton</location>
        <location evidence="5">Spindle pole</location>
    </subcellularLocation>
    <subcellularLocation>
        <location evidence="1">Endosome</location>
    </subcellularLocation>
    <subcellularLocation>
        <location evidence="2">Golgi apparatus</location>
        <location evidence="2">trans-Golgi network membrane</location>
    </subcellularLocation>
    <subcellularLocation>
        <location evidence="3">Midbody</location>
    </subcellularLocation>
</comment>
<feature type="compositionally biased region" description="Low complexity" evidence="32">
    <location>
        <begin position="5114"/>
        <end position="5151"/>
    </location>
</feature>
<organism evidence="34 35">
    <name type="scientific">Branchiostoma floridae</name>
    <name type="common">Florida lancelet</name>
    <name type="synonym">Amphioxus</name>
    <dbReference type="NCBI Taxonomy" id="7739"/>
    <lineage>
        <taxon>Eukaryota</taxon>
        <taxon>Metazoa</taxon>
        <taxon>Chordata</taxon>
        <taxon>Cephalochordata</taxon>
        <taxon>Leptocardii</taxon>
        <taxon>Amphioxiformes</taxon>
        <taxon>Branchiostomatidae</taxon>
        <taxon>Branchiostoma</taxon>
    </lineage>
</organism>
<feature type="compositionally biased region" description="Acidic residues" evidence="32">
    <location>
        <begin position="2525"/>
        <end position="2538"/>
    </location>
</feature>
<feature type="compositionally biased region" description="Polar residues" evidence="32">
    <location>
        <begin position="4478"/>
        <end position="4487"/>
    </location>
</feature>
<evidence type="ECO:0000256" key="11">
    <source>
        <dbReference type="ARBA" id="ARBA00022690"/>
    </source>
</evidence>
<evidence type="ECO:0000256" key="13">
    <source>
        <dbReference type="ARBA" id="ARBA00022723"/>
    </source>
</evidence>
<feature type="region of interest" description="Disordered" evidence="32">
    <location>
        <begin position="4208"/>
        <end position="4239"/>
    </location>
</feature>
<feature type="compositionally biased region" description="Polar residues" evidence="32">
    <location>
        <begin position="427"/>
        <end position="448"/>
    </location>
</feature>
<evidence type="ECO:0000256" key="19">
    <source>
        <dbReference type="ARBA" id="ARBA00022843"/>
    </source>
</evidence>
<dbReference type="FunFam" id="1.10.1170.10:FF:000001">
    <property type="entry name" value="baculoviral IAP repeat-containing protein 6 isoform X1"/>
    <property type="match status" value="1"/>
</dbReference>
<dbReference type="GO" id="GO:0032465">
    <property type="term" value="P:regulation of cytokinesis"/>
    <property type="evidence" value="ECO:0007669"/>
    <property type="project" value="InterPro"/>
</dbReference>
<feature type="compositionally biased region" description="Pro residues" evidence="32">
    <location>
        <begin position="2540"/>
        <end position="2550"/>
    </location>
</feature>
<feature type="compositionally biased region" description="Basic and acidic residues" evidence="32">
    <location>
        <begin position="570"/>
        <end position="580"/>
    </location>
</feature>
<keyword evidence="12" id="KW-0053">Apoptosis</keyword>
<evidence type="ECO:0000256" key="25">
    <source>
        <dbReference type="ARBA" id="ARBA00039076"/>
    </source>
</evidence>
<keyword evidence="11" id="KW-0646">Protease inhibitor</keyword>
<dbReference type="GO" id="GO:0030414">
    <property type="term" value="F:peptidase inhibitor activity"/>
    <property type="evidence" value="ECO:0007669"/>
    <property type="project" value="UniProtKB-KW"/>
</dbReference>
<dbReference type="GeneID" id="118421179"/>
<feature type="compositionally biased region" description="Polar residues" evidence="32">
    <location>
        <begin position="2297"/>
        <end position="2309"/>
    </location>
</feature>
<keyword evidence="14" id="KW-0677">Repeat</keyword>
<feature type="region of interest" description="Disordered" evidence="32">
    <location>
        <begin position="897"/>
        <end position="929"/>
    </location>
</feature>
<evidence type="ECO:0000256" key="30">
    <source>
        <dbReference type="ARBA" id="ARBA00081222"/>
    </source>
</evidence>
<evidence type="ECO:0000256" key="7">
    <source>
        <dbReference type="ARBA" id="ARBA00022553"/>
    </source>
</evidence>
<dbReference type="GO" id="GO:0000922">
    <property type="term" value="C:spindle pole"/>
    <property type="evidence" value="ECO:0007669"/>
    <property type="project" value="UniProtKB-SubCell"/>
</dbReference>
<keyword evidence="23" id="KW-0131">Cell cycle</keyword>
<feature type="region of interest" description="Disordered" evidence="32">
    <location>
        <begin position="4683"/>
        <end position="4703"/>
    </location>
</feature>